<sequence>MGSPFLSIQARLGRYLRLHALCRWVLVCQLVKLSSALALLGGQSVWLVVFSYCLR</sequence>
<proteinExistence type="predicted"/>
<protein>
    <submittedName>
        <fullName evidence="1">Uncharacterized protein</fullName>
    </submittedName>
</protein>
<name>A0A0F7L2U1_9VIRU</name>
<dbReference type="EMBL" id="KR029580">
    <property type="protein sequence ID" value="AKH46220.1"/>
    <property type="molecule type" value="Genomic_DNA"/>
</dbReference>
<evidence type="ECO:0000313" key="1">
    <source>
        <dbReference type="EMBL" id="AKH46220.1"/>
    </source>
</evidence>
<organism evidence="1">
    <name type="scientific">uncultured marine virus</name>
    <dbReference type="NCBI Taxonomy" id="186617"/>
    <lineage>
        <taxon>Viruses</taxon>
        <taxon>environmental samples</taxon>
    </lineage>
</organism>
<accession>A0A0F7L2U1</accession>
<reference evidence="1" key="2">
    <citation type="submission" date="2015-03" db="EMBL/GenBank/DDBJ databases">
        <authorList>
            <person name="Chow C.-E.T."/>
            <person name="Winget D.M."/>
            <person name="White R.A.III."/>
            <person name="Hallam S.J."/>
            <person name="Suttle C.A."/>
        </authorList>
    </citation>
    <scope>NUCLEOTIDE SEQUENCE</scope>
    <source>
        <strain evidence="1">Anoxic3_5</strain>
    </source>
</reference>
<reference evidence="1" key="1">
    <citation type="journal article" date="2015" name="Front. Microbiol.">
        <title>Combining genomic sequencing methods to explore viral diversity and reveal potential virus-host interactions.</title>
        <authorList>
            <person name="Chow C.E."/>
            <person name="Winget D.M."/>
            <person name="White R.A.III."/>
            <person name="Hallam S.J."/>
            <person name="Suttle C.A."/>
        </authorList>
    </citation>
    <scope>NUCLEOTIDE SEQUENCE</scope>
    <source>
        <strain evidence="1">Anoxic3_5</strain>
    </source>
</reference>